<dbReference type="RefSeq" id="WP_213493792.1">
    <property type="nucleotide sequence ID" value="NZ_CP074694.1"/>
</dbReference>
<dbReference type="InterPro" id="IPR036291">
    <property type="entry name" value="NAD(P)-bd_dom_sf"/>
</dbReference>
<dbReference type="InterPro" id="IPR051122">
    <property type="entry name" value="SDR_DHRS6-like"/>
</dbReference>
<dbReference type="GO" id="GO:0016491">
    <property type="term" value="F:oxidoreductase activity"/>
    <property type="evidence" value="ECO:0007669"/>
    <property type="project" value="UniProtKB-KW"/>
</dbReference>
<dbReference type="EMBL" id="CP074694">
    <property type="protein sequence ID" value="QVL29910.1"/>
    <property type="molecule type" value="Genomic_DNA"/>
</dbReference>
<gene>
    <name evidence="4" type="ORF">KIH39_13630</name>
</gene>
<dbReference type="InterPro" id="IPR002347">
    <property type="entry name" value="SDR_fam"/>
</dbReference>
<comment type="similarity">
    <text evidence="1">Belongs to the short-chain dehydrogenases/reductases (SDR) family.</text>
</comment>
<evidence type="ECO:0000256" key="2">
    <source>
        <dbReference type="ARBA" id="ARBA00023002"/>
    </source>
</evidence>
<dbReference type="KEGG" id="tsph:KIH39_13630"/>
<dbReference type="InterPro" id="IPR057326">
    <property type="entry name" value="KR_dom"/>
</dbReference>
<dbReference type="FunFam" id="3.40.50.720:FF:000084">
    <property type="entry name" value="Short-chain dehydrogenase reductase"/>
    <property type="match status" value="1"/>
</dbReference>
<dbReference type="PANTHER" id="PTHR43477">
    <property type="entry name" value="DIHYDROANTICAPSIN 7-DEHYDROGENASE"/>
    <property type="match status" value="1"/>
</dbReference>
<organism evidence="4 5">
    <name type="scientific">Telmatocola sphagniphila</name>
    <dbReference type="NCBI Taxonomy" id="1123043"/>
    <lineage>
        <taxon>Bacteria</taxon>
        <taxon>Pseudomonadati</taxon>
        <taxon>Planctomycetota</taxon>
        <taxon>Planctomycetia</taxon>
        <taxon>Gemmatales</taxon>
        <taxon>Gemmataceae</taxon>
    </lineage>
</organism>
<sequence>MHQSNYVVLGASGGIASETVRRLVAKGSRVLLAGRSEQKLVELAVELNQPTFALDVTNSKEVDTCFAEALRLFGKIDGVLHAVGSILLKPAHLTTDEEWHSTIRTNLDSAFYVVRAATKAMMNGEGGSIVLFSSAAARIGLVNHEAIAAAKAGIIGLVLATAASYGNKNIRINAIAPGLVETPLTFRLTSNEASLKASKNMHALGSIGEPCDIASAAEWLLDPSTRWVTGQVIGIDGGLSSVRSRT</sequence>
<reference evidence="4" key="1">
    <citation type="submission" date="2021-05" db="EMBL/GenBank/DDBJ databases">
        <title>Complete genome sequence of the cellulolytic planctomycete Telmatocola sphagniphila SP2T and characterization of the first cellulase from planctomycetes.</title>
        <authorList>
            <person name="Rakitin A.L."/>
            <person name="Beletsky A.V."/>
            <person name="Naumoff D.G."/>
            <person name="Kulichevskaya I.S."/>
            <person name="Mardanov A.V."/>
            <person name="Ravin N.V."/>
            <person name="Dedysh S.N."/>
        </authorList>
    </citation>
    <scope>NUCLEOTIDE SEQUENCE</scope>
    <source>
        <strain evidence="4">SP2T</strain>
    </source>
</reference>
<dbReference type="Pfam" id="PF13561">
    <property type="entry name" value="adh_short_C2"/>
    <property type="match status" value="1"/>
</dbReference>
<evidence type="ECO:0000256" key="1">
    <source>
        <dbReference type="ARBA" id="ARBA00006484"/>
    </source>
</evidence>
<name>A0A8E6B109_9BACT</name>
<protein>
    <submittedName>
        <fullName evidence="4">SDR family oxidoreductase</fullName>
    </submittedName>
</protein>
<dbReference type="Gene3D" id="3.40.50.720">
    <property type="entry name" value="NAD(P)-binding Rossmann-like Domain"/>
    <property type="match status" value="1"/>
</dbReference>
<dbReference type="PRINTS" id="PR00081">
    <property type="entry name" value="GDHRDH"/>
</dbReference>
<evidence type="ECO:0000259" key="3">
    <source>
        <dbReference type="SMART" id="SM00822"/>
    </source>
</evidence>
<dbReference type="CDD" id="cd05233">
    <property type="entry name" value="SDR_c"/>
    <property type="match status" value="1"/>
</dbReference>
<feature type="domain" description="Ketoreductase" evidence="3">
    <location>
        <begin position="4"/>
        <end position="178"/>
    </location>
</feature>
<dbReference type="PANTHER" id="PTHR43477:SF1">
    <property type="entry name" value="DIHYDROANTICAPSIN 7-DEHYDROGENASE"/>
    <property type="match status" value="1"/>
</dbReference>
<dbReference type="AlphaFoldDB" id="A0A8E6B109"/>
<accession>A0A8E6B109</accession>
<evidence type="ECO:0000313" key="4">
    <source>
        <dbReference type="EMBL" id="QVL29910.1"/>
    </source>
</evidence>
<dbReference type="Proteomes" id="UP000676194">
    <property type="component" value="Chromosome"/>
</dbReference>
<keyword evidence="2" id="KW-0560">Oxidoreductase</keyword>
<evidence type="ECO:0000313" key="5">
    <source>
        <dbReference type="Proteomes" id="UP000676194"/>
    </source>
</evidence>
<dbReference type="SMART" id="SM00822">
    <property type="entry name" value="PKS_KR"/>
    <property type="match status" value="1"/>
</dbReference>
<proteinExistence type="inferred from homology"/>
<keyword evidence="5" id="KW-1185">Reference proteome</keyword>
<dbReference type="SUPFAM" id="SSF51735">
    <property type="entry name" value="NAD(P)-binding Rossmann-fold domains"/>
    <property type="match status" value="1"/>
</dbReference>